<comment type="function">
    <text evidence="5">Catalyzes the NADPH-dependent reduction of 7-cyano-7-deazaguanine (preQ0) to 7-aminomethyl-7-deazaguanine (preQ1).</text>
</comment>
<dbReference type="EC" id="1.7.1.13" evidence="5"/>
<dbReference type="GO" id="GO:0005737">
    <property type="term" value="C:cytoplasm"/>
    <property type="evidence" value="ECO:0007669"/>
    <property type="project" value="UniProtKB-SubCell"/>
</dbReference>
<keyword evidence="3 5" id="KW-0521">NADP</keyword>
<dbReference type="GO" id="GO:0008616">
    <property type="term" value="P:tRNA queuosine(34) biosynthetic process"/>
    <property type="evidence" value="ECO:0007669"/>
    <property type="project" value="UniProtKB-UniRule"/>
</dbReference>
<keyword evidence="2 5" id="KW-0671">Queuosine biosynthesis</keyword>
<keyword evidence="4 5" id="KW-0560">Oxidoreductase</keyword>
<dbReference type="EMBL" id="VBPB01000148">
    <property type="protein sequence ID" value="TMQ71719.1"/>
    <property type="molecule type" value="Genomic_DNA"/>
</dbReference>
<dbReference type="PANTHER" id="PTHR34354:SF1">
    <property type="entry name" value="NADPH-DEPENDENT 7-CYANO-7-DEAZAGUANINE REDUCTASE"/>
    <property type="match status" value="1"/>
</dbReference>
<evidence type="ECO:0000256" key="6">
    <source>
        <dbReference type="SAM" id="MobiDB-lite"/>
    </source>
</evidence>
<feature type="active site" description="Proton donor" evidence="5">
    <location>
        <position position="41"/>
    </location>
</feature>
<reference evidence="7 8" key="1">
    <citation type="journal article" date="2019" name="Nat. Microbiol.">
        <title>Mediterranean grassland soil C-N compound turnover is dependent on rainfall and depth, and is mediated by genomically divergent microorganisms.</title>
        <authorList>
            <person name="Diamond S."/>
            <person name="Andeer P.F."/>
            <person name="Li Z."/>
            <person name="Crits-Christoph A."/>
            <person name="Burstein D."/>
            <person name="Anantharaman K."/>
            <person name="Lane K.R."/>
            <person name="Thomas B.C."/>
            <person name="Pan C."/>
            <person name="Northen T.R."/>
            <person name="Banfield J.F."/>
        </authorList>
    </citation>
    <scope>NUCLEOTIDE SEQUENCE [LARGE SCALE GENOMIC DNA]</scope>
    <source>
        <strain evidence="7">WS_11</strain>
    </source>
</reference>
<comment type="catalytic activity">
    <reaction evidence="5">
        <text>7-aminomethyl-7-carbaguanine + 2 NADP(+) = 7-cyano-7-carbaguanine + 2 NADPH + 3 H(+)</text>
        <dbReference type="Rhea" id="RHEA:13409"/>
        <dbReference type="ChEBI" id="CHEBI:15378"/>
        <dbReference type="ChEBI" id="CHEBI:45075"/>
        <dbReference type="ChEBI" id="CHEBI:57783"/>
        <dbReference type="ChEBI" id="CHEBI:58349"/>
        <dbReference type="ChEBI" id="CHEBI:58703"/>
        <dbReference type="EC" id="1.7.1.13"/>
    </reaction>
</comment>
<comment type="caution">
    <text evidence="5">Lacks conserved residue(s) required for the propagation of feature annotation.</text>
</comment>
<dbReference type="SUPFAM" id="SSF55620">
    <property type="entry name" value="Tetrahydrobiopterin biosynthesis enzymes-like"/>
    <property type="match status" value="1"/>
</dbReference>
<comment type="caution">
    <text evidence="7">The sequence shown here is derived from an EMBL/GenBank/DDBJ whole genome shotgun (WGS) entry which is preliminary data.</text>
</comment>
<dbReference type="HAMAP" id="MF_00818">
    <property type="entry name" value="QueF_type1"/>
    <property type="match status" value="1"/>
</dbReference>
<feature type="compositionally biased region" description="Low complexity" evidence="6">
    <location>
        <begin position="140"/>
        <end position="149"/>
    </location>
</feature>
<feature type="binding site" evidence="5">
    <location>
        <begin position="56"/>
        <end position="58"/>
    </location>
    <ligand>
        <name>substrate</name>
    </ligand>
</feature>
<feature type="region of interest" description="Disordered" evidence="6">
    <location>
        <begin position="113"/>
        <end position="149"/>
    </location>
</feature>
<evidence type="ECO:0000256" key="1">
    <source>
        <dbReference type="ARBA" id="ARBA00022490"/>
    </source>
</evidence>
<dbReference type="InterPro" id="IPR016856">
    <property type="entry name" value="QueF_type1"/>
</dbReference>
<feature type="active site" description="Thioimide intermediate" evidence="5">
    <location>
        <position position="34"/>
    </location>
</feature>
<dbReference type="Pfam" id="PF14489">
    <property type="entry name" value="QueF"/>
    <property type="match status" value="1"/>
</dbReference>
<evidence type="ECO:0000313" key="7">
    <source>
        <dbReference type="EMBL" id="TMQ71719.1"/>
    </source>
</evidence>
<organism evidence="7 8">
    <name type="scientific">Eiseniibacteriota bacterium</name>
    <dbReference type="NCBI Taxonomy" id="2212470"/>
    <lineage>
        <taxon>Bacteria</taxon>
        <taxon>Candidatus Eiseniibacteriota</taxon>
    </lineage>
</organism>
<dbReference type="InterPro" id="IPR029500">
    <property type="entry name" value="QueF"/>
</dbReference>
<protein>
    <recommendedName>
        <fullName evidence="5">NADPH-dependent 7-cyano-7-deazaguanine reductase</fullName>
        <ecNumber evidence="5">1.7.1.13</ecNumber>
    </recommendedName>
    <alternativeName>
        <fullName evidence="5">7-cyano-7-carbaguanine reductase</fullName>
    </alternativeName>
    <alternativeName>
        <fullName evidence="5">NADPH-dependent nitrile oxidoreductase</fullName>
    </alternativeName>
    <alternativeName>
        <fullName evidence="5">PreQ(0) reductase</fullName>
    </alternativeName>
</protein>
<dbReference type="AlphaFoldDB" id="A0A538U7N9"/>
<dbReference type="NCBIfam" id="TIGR03139">
    <property type="entry name" value="QueF-II"/>
    <property type="match status" value="1"/>
</dbReference>
<dbReference type="Gene3D" id="3.30.1130.10">
    <property type="match status" value="1"/>
</dbReference>
<evidence type="ECO:0000256" key="4">
    <source>
        <dbReference type="ARBA" id="ARBA00023002"/>
    </source>
</evidence>
<proteinExistence type="inferred from homology"/>
<accession>A0A538U7N9</accession>
<gene>
    <name evidence="5 7" type="primary">queF</name>
    <name evidence="7" type="ORF">E6K81_09355</name>
</gene>
<name>A0A538U7N9_UNCEI</name>
<evidence type="ECO:0000256" key="2">
    <source>
        <dbReference type="ARBA" id="ARBA00022785"/>
    </source>
</evidence>
<dbReference type="InterPro" id="IPR050084">
    <property type="entry name" value="NADPH_dep_7-cyano-7-deazaG_red"/>
</dbReference>
<dbReference type="InterPro" id="IPR043133">
    <property type="entry name" value="GTP-CH-I_C/QueF"/>
</dbReference>
<evidence type="ECO:0000256" key="5">
    <source>
        <dbReference type="HAMAP-Rule" id="MF_00818"/>
    </source>
</evidence>
<evidence type="ECO:0000313" key="8">
    <source>
        <dbReference type="Proteomes" id="UP000319771"/>
    </source>
</evidence>
<dbReference type="GO" id="GO:0033739">
    <property type="term" value="F:preQ1 synthase activity"/>
    <property type="evidence" value="ECO:0007669"/>
    <property type="project" value="UniProtKB-UniRule"/>
</dbReference>
<dbReference type="UniPathway" id="UPA00392"/>
<comment type="pathway">
    <text evidence="5">tRNA modification; tRNA-queuosine biosynthesis.</text>
</comment>
<evidence type="ECO:0000256" key="3">
    <source>
        <dbReference type="ARBA" id="ARBA00022857"/>
    </source>
</evidence>
<sequence>MPGRPSRQLATFSNPHPQRDYVIRHECPEYTALCPVTGQPDFGTIVVVYTPDRHCIELKSLKLYLWSFRDEGHFFEQVTNQILDDLVRACRPRRMTVIGRFNVRGGIASTVVARHPASTGRTARRAGTRRGAERPGRRGGLSARRGARG</sequence>
<comment type="subcellular location">
    <subcellularLocation>
        <location evidence="5">Cytoplasm</location>
    </subcellularLocation>
</comment>
<keyword evidence="1 5" id="KW-0963">Cytoplasm</keyword>
<dbReference type="Proteomes" id="UP000319771">
    <property type="component" value="Unassembled WGS sequence"/>
</dbReference>
<dbReference type="PANTHER" id="PTHR34354">
    <property type="entry name" value="NADPH-DEPENDENT 7-CYANO-7-DEAZAGUANINE REDUCTASE"/>
    <property type="match status" value="1"/>
</dbReference>
<comment type="similarity">
    <text evidence="5">Belongs to the GTP cyclohydrolase I family. QueF type 1 subfamily.</text>
</comment>